<keyword evidence="4" id="KW-1185">Reference proteome</keyword>
<dbReference type="InterPro" id="IPR012334">
    <property type="entry name" value="Pectin_lyas_fold"/>
</dbReference>
<name>A0A7J5B600_9MICO</name>
<comment type="caution">
    <text evidence="3">The sequence shown here is derived from an EMBL/GenBank/DDBJ whole genome shotgun (WGS) entry which is preliminary data.</text>
</comment>
<proteinExistence type="predicted"/>
<accession>A0A7J5B600</accession>
<dbReference type="Gene3D" id="2.160.20.10">
    <property type="entry name" value="Single-stranded right-handed beta-helix, Pectin lyase-like"/>
    <property type="match status" value="1"/>
</dbReference>
<reference evidence="3 4" key="1">
    <citation type="submission" date="2019-09" db="EMBL/GenBank/DDBJ databases">
        <title>Phylogeny of genus Pseudoclavibacter and closely related genus.</title>
        <authorList>
            <person name="Li Y."/>
        </authorList>
    </citation>
    <scope>NUCLEOTIDE SEQUENCE [LARGE SCALE GENOMIC DNA]</scope>
    <source>
        <strain evidence="3 4">THG-MD12</strain>
    </source>
</reference>
<evidence type="ECO:0000256" key="1">
    <source>
        <dbReference type="SAM" id="SignalP"/>
    </source>
</evidence>
<protein>
    <recommendedName>
        <fullName evidence="2">Depolymerase 2 capsule K5-specific C-terminal domain-containing protein</fullName>
    </recommendedName>
</protein>
<dbReference type="PROSITE" id="PS51318">
    <property type="entry name" value="TAT"/>
    <property type="match status" value="1"/>
</dbReference>
<feature type="chain" id="PRO_5039433730" description="Depolymerase 2 capsule K5-specific C-terminal domain-containing protein" evidence="1">
    <location>
        <begin position="25"/>
        <end position="732"/>
    </location>
</feature>
<dbReference type="Pfam" id="PF25692">
    <property type="entry name" value="Phage_depo_C"/>
    <property type="match status" value="1"/>
</dbReference>
<keyword evidence="1" id="KW-0732">Signal</keyword>
<dbReference type="Proteomes" id="UP000490386">
    <property type="component" value="Unassembled WGS sequence"/>
</dbReference>
<dbReference type="RefSeq" id="WP_151422150.1">
    <property type="nucleotide sequence ID" value="NZ_WBJX01000001.1"/>
</dbReference>
<dbReference type="AlphaFoldDB" id="A0A7J5B600"/>
<sequence length="732" mass="77614">MPQSIHGRRSVVVGGAGAVGAALAGMFASPTNAVADAQGHPLHNRAPTVLTAAEQTTIDKIAVVAEARRFSGIDPTGASDSTTGLQAAMDATPDGGTLLIPAGTYQVSVALAPKSGKSITVSGYGAKLIATTTKSIISLRGTYDETVGVSSAADTAVSFPTGQSVPTTVIKLAKTMSWKAGDVIKIVADDLIGGSRPGSRRIGEFGVVYSVSGSTVTLAGRLRETYQTNVRAARITRQTINVLGLELECIASRLTQTSNEALLAFSRLLNPRVQDVRVTQSSNRVVSLNSCFGYLVENVDVGYARDASGESALGYGVADNCCSFGRVVGGTFRHVRHAYTDDTPEVPANNSDLTYYGRTYGTVLLGVESFMTTSAGFSTHHSSEGVTFSACRTTGSVPAGGTPAGFELRGRRHRITDCTAHQSVNGISIRTESGGGESWGHHISNFKAERMSGAAIVVSVNQSGHPNQNTRDSQLNAIVDGLVATDCVRMLFTENAVVNISNATYIAPEGVADGLYEGFFARNSQTLARNIVLDYTYNKAGKPRPFITGSTTGRDPGRQNTNITDLDVRITPSAAARAYFVFGGTENRVNARQVRLQYPFPSTPGEAHANSSWEWEVDYSDGVVGTDLSSGYFSVKAVLLASSLANIVRSSDKTVVVHVLGESKSVSISSLPKGRRRGQHWVFMQMTTGTTTFVHGTAARTSLKSAGNRALTKGRRLELVWDGTLWQEMIHF</sequence>
<feature type="domain" description="Depolymerase 2 capsule K5-specific C-terminal" evidence="2">
    <location>
        <begin position="643"/>
        <end position="727"/>
    </location>
</feature>
<dbReference type="SUPFAM" id="SSF51126">
    <property type="entry name" value="Pectin lyase-like"/>
    <property type="match status" value="1"/>
</dbReference>
<dbReference type="InterPro" id="IPR006311">
    <property type="entry name" value="TAT_signal"/>
</dbReference>
<feature type="signal peptide" evidence="1">
    <location>
        <begin position="1"/>
        <end position="24"/>
    </location>
</feature>
<evidence type="ECO:0000259" key="2">
    <source>
        <dbReference type="Pfam" id="PF25692"/>
    </source>
</evidence>
<organism evidence="3 4">
    <name type="scientific">Pseudoclavibacter terrae</name>
    <dbReference type="NCBI Taxonomy" id="1530195"/>
    <lineage>
        <taxon>Bacteria</taxon>
        <taxon>Bacillati</taxon>
        <taxon>Actinomycetota</taxon>
        <taxon>Actinomycetes</taxon>
        <taxon>Micrococcales</taxon>
        <taxon>Microbacteriaceae</taxon>
        <taxon>Pseudoclavibacter</taxon>
    </lineage>
</organism>
<gene>
    <name evidence="3" type="ORF">F8O03_01950</name>
</gene>
<evidence type="ECO:0000313" key="3">
    <source>
        <dbReference type="EMBL" id="KAB1639131.1"/>
    </source>
</evidence>
<dbReference type="InterPro" id="IPR057996">
    <property type="entry name" value="K52_C"/>
</dbReference>
<dbReference type="EMBL" id="WBJX01000001">
    <property type="protein sequence ID" value="KAB1639131.1"/>
    <property type="molecule type" value="Genomic_DNA"/>
</dbReference>
<dbReference type="InterPro" id="IPR011050">
    <property type="entry name" value="Pectin_lyase_fold/virulence"/>
</dbReference>
<dbReference type="OrthoDB" id="5028096at2"/>
<evidence type="ECO:0000313" key="4">
    <source>
        <dbReference type="Proteomes" id="UP000490386"/>
    </source>
</evidence>